<dbReference type="AlphaFoldDB" id="A0AAV2F793"/>
<accession>A0AAV2F793</accession>
<name>A0AAV2F793_9ROSI</name>
<organism evidence="4 5">
    <name type="scientific">Linum trigynum</name>
    <dbReference type="NCBI Taxonomy" id="586398"/>
    <lineage>
        <taxon>Eukaryota</taxon>
        <taxon>Viridiplantae</taxon>
        <taxon>Streptophyta</taxon>
        <taxon>Embryophyta</taxon>
        <taxon>Tracheophyta</taxon>
        <taxon>Spermatophyta</taxon>
        <taxon>Magnoliopsida</taxon>
        <taxon>eudicotyledons</taxon>
        <taxon>Gunneridae</taxon>
        <taxon>Pentapetalae</taxon>
        <taxon>rosids</taxon>
        <taxon>fabids</taxon>
        <taxon>Malpighiales</taxon>
        <taxon>Linaceae</taxon>
        <taxon>Linum</taxon>
    </lineage>
</organism>
<dbReference type="PANTHER" id="PTHR31286">
    <property type="entry name" value="GLYCINE-RICH CELL WALL STRUCTURAL PROTEIN 1.8-LIKE"/>
    <property type="match status" value="1"/>
</dbReference>
<feature type="compositionally biased region" description="Polar residues" evidence="2">
    <location>
        <begin position="450"/>
        <end position="462"/>
    </location>
</feature>
<keyword evidence="5" id="KW-1185">Reference proteome</keyword>
<keyword evidence="1" id="KW-0479">Metal-binding</keyword>
<feature type="region of interest" description="Disordered" evidence="2">
    <location>
        <begin position="351"/>
        <end position="413"/>
    </location>
</feature>
<dbReference type="InterPro" id="IPR001878">
    <property type="entry name" value="Znf_CCHC"/>
</dbReference>
<evidence type="ECO:0000256" key="1">
    <source>
        <dbReference type="PROSITE-ProRule" id="PRU00047"/>
    </source>
</evidence>
<dbReference type="Pfam" id="PF14111">
    <property type="entry name" value="DUF4283"/>
    <property type="match status" value="1"/>
</dbReference>
<dbReference type="PROSITE" id="PS50158">
    <property type="entry name" value="ZF_CCHC"/>
    <property type="match status" value="1"/>
</dbReference>
<dbReference type="GO" id="GO:0008270">
    <property type="term" value="F:zinc ion binding"/>
    <property type="evidence" value="ECO:0007669"/>
    <property type="project" value="UniProtKB-KW"/>
</dbReference>
<dbReference type="PANTHER" id="PTHR31286:SF167">
    <property type="entry name" value="OS09G0268800 PROTEIN"/>
    <property type="match status" value="1"/>
</dbReference>
<dbReference type="EMBL" id="OZ034819">
    <property type="protein sequence ID" value="CAL1393320.1"/>
    <property type="molecule type" value="Genomic_DNA"/>
</dbReference>
<evidence type="ECO:0000256" key="2">
    <source>
        <dbReference type="SAM" id="MobiDB-lite"/>
    </source>
</evidence>
<feature type="region of interest" description="Disordered" evidence="2">
    <location>
        <begin position="446"/>
        <end position="475"/>
    </location>
</feature>
<proteinExistence type="predicted"/>
<dbReference type="Proteomes" id="UP001497516">
    <property type="component" value="Chromosome 6"/>
</dbReference>
<evidence type="ECO:0000259" key="3">
    <source>
        <dbReference type="PROSITE" id="PS50158"/>
    </source>
</evidence>
<gene>
    <name evidence="4" type="ORF">LTRI10_LOCUS33905</name>
</gene>
<dbReference type="InterPro" id="IPR025836">
    <property type="entry name" value="Zn_knuckle_CX2CX4HX4C"/>
</dbReference>
<feature type="domain" description="CCHC-type" evidence="3">
    <location>
        <begin position="173"/>
        <end position="186"/>
    </location>
</feature>
<dbReference type="InterPro" id="IPR040256">
    <property type="entry name" value="At4g02000-like"/>
</dbReference>
<feature type="compositionally biased region" description="Polar residues" evidence="2">
    <location>
        <begin position="351"/>
        <end position="378"/>
    </location>
</feature>
<evidence type="ECO:0000313" key="4">
    <source>
        <dbReference type="EMBL" id="CAL1393320.1"/>
    </source>
</evidence>
<reference evidence="4 5" key="1">
    <citation type="submission" date="2024-04" db="EMBL/GenBank/DDBJ databases">
        <authorList>
            <person name="Fracassetti M."/>
        </authorList>
    </citation>
    <scope>NUCLEOTIDE SEQUENCE [LARGE SCALE GENOMIC DNA]</scope>
</reference>
<dbReference type="GO" id="GO:0003676">
    <property type="term" value="F:nucleic acid binding"/>
    <property type="evidence" value="ECO:0007669"/>
    <property type="project" value="InterPro"/>
</dbReference>
<dbReference type="InterPro" id="IPR025558">
    <property type="entry name" value="DUF4283"/>
</dbReference>
<sequence length="475" mass="53160">MAMLLGKWVTDSSINLHKAKNAAINKWRAYGEVQTTKEAENLFVYTFQSQQQRDAVWDARPWNLSNTLVALKKWDGEQKAEAENIETITLWVQIHDLPQSLKDEEAIKALAEYIFPQFHCIDQSNFDCRGWLKFIRAKVEVQLDQPIPIGFEYPLGEKSIWVSFKYERIMDLCFFCGRLGHLIHNCLEREDHQRRGLSIDPSEVYTAALKAGHDSPANTPPASFREKMTRNQRPTLTGHPTGLIRGPRGETTLLQYAGQAGHSSSSSPPGFTAITLPLPEIGTEWVQRGKVNLPATNFQPTILEREMEATTKAMQRSLDLGEGGRSREKAAGLFEMGRSLSLASPFYYHDNSSSPTTAKSTAGPVSTPTEQAPNQNTGKEVATEEEEPRTRPEKKRKPDRVSPSCPNPQTEASTNFSFDSLAFVPGENRITYQRRKYFTKRRSLTELTAEGNQSGEGESNSLRAAAASLEPPNQG</sequence>
<protein>
    <recommendedName>
        <fullName evidence="3">CCHC-type domain-containing protein</fullName>
    </recommendedName>
</protein>
<keyword evidence="1" id="KW-0862">Zinc</keyword>
<evidence type="ECO:0000313" key="5">
    <source>
        <dbReference type="Proteomes" id="UP001497516"/>
    </source>
</evidence>
<keyword evidence="1" id="KW-0863">Zinc-finger</keyword>
<dbReference type="Pfam" id="PF14392">
    <property type="entry name" value="zf-CCHC_4"/>
    <property type="match status" value="1"/>
</dbReference>